<dbReference type="Gene3D" id="1.20.1280.50">
    <property type="match status" value="1"/>
</dbReference>
<feature type="domain" description="F-box" evidence="2">
    <location>
        <begin position="65"/>
        <end position="118"/>
    </location>
</feature>
<accession>A0A5C3KMK4</accession>
<evidence type="ECO:0000259" key="2">
    <source>
        <dbReference type="Pfam" id="PF12937"/>
    </source>
</evidence>
<name>A0A5C3KMK4_COPMA</name>
<dbReference type="PANTHER" id="PTHR38926">
    <property type="entry name" value="F-BOX DOMAIN CONTAINING PROTEIN, EXPRESSED"/>
    <property type="match status" value="1"/>
</dbReference>
<evidence type="ECO:0000313" key="4">
    <source>
        <dbReference type="Proteomes" id="UP000307440"/>
    </source>
</evidence>
<organism evidence="3 4">
    <name type="scientific">Coprinopsis marcescibilis</name>
    <name type="common">Agaric fungus</name>
    <name type="synonym">Psathyrella marcescibilis</name>
    <dbReference type="NCBI Taxonomy" id="230819"/>
    <lineage>
        <taxon>Eukaryota</taxon>
        <taxon>Fungi</taxon>
        <taxon>Dikarya</taxon>
        <taxon>Basidiomycota</taxon>
        <taxon>Agaricomycotina</taxon>
        <taxon>Agaricomycetes</taxon>
        <taxon>Agaricomycetidae</taxon>
        <taxon>Agaricales</taxon>
        <taxon>Agaricineae</taxon>
        <taxon>Psathyrellaceae</taxon>
        <taxon>Coprinopsis</taxon>
    </lineage>
</organism>
<dbReference type="SUPFAM" id="SSF52047">
    <property type="entry name" value="RNI-like"/>
    <property type="match status" value="1"/>
</dbReference>
<dbReference type="EMBL" id="ML210263">
    <property type="protein sequence ID" value="TFK21600.1"/>
    <property type="molecule type" value="Genomic_DNA"/>
</dbReference>
<evidence type="ECO:0000313" key="3">
    <source>
        <dbReference type="EMBL" id="TFK21600.1"/>
    </source>
</evidence>
<dbReference type="AlphaFoldDB" id="A0A5C3KMK4"/>
<protein>
    <recommendedName>
        <fullName evidence="2">F-box domain-containing protein</fullName>
    </recommendedName>
</protein>
<keyword evidence="4" id="KW-1185">Reference proteome</keyword>
<proteinExistence type="predicted"/>
<feature type="region of interest" description="Disordered" evidence="1">
    <location>
        <begin position="1"/>
        <end position="20"/>
    </location>
</feature>
<sequence>MSDSERPKKRARHENSEYSEPGGLIHEAVAQGEIEQKAIDAEIDDLKARIVTLKESRNNHSITFHLPPELLSKVFLHCDESSFSETISMQMWTRQRLRISHVCRYWRNVALECPKIWSVIDVTSARVTQAFLERSKQTDLSLNVWKRVGTFPSEIEALLRDVLGKQAHRLRSLKFKGDSTFVENLLKIPTSAPNLEFLAVEQGGYYDHINLDSSVLKEGAPRLRELRLRNSSISWTSPLLAGLTSLHISTNVGASTQAPTSEQFIQAVNNMPYLKSLELETCLPTPDSFSPHLKPAPLTSLQDLSLKGSFVGCAVALKCLQLPTTAKIDLKCSSGSLITTGTLVEGLSAAWLCNPLSNPISSTTTPSPRITSMQISDGGGPYGGCIYAWFHDIPDFFTWTKEKNPPAFCISFANQSGSVMGELLRRLPLDQLRSLDLTGSAEFDSQGMRMFADLPSVESLTVHDGSVAESLLMCLENDPRFSRPNKTARSAQLMRFRNLNSLSLVRVDFYGEGCAGTVDIDDLLKVLMLRIEFKGVLEKLRMTRCLNLDKEKVKRLKEVVPNVEWDSKVVYQSPPLMDFDYGDSEYDSDDGDCMCPQCSGNGLGPFGLGSIFY</sequence>
<reference evidence="3 4" key="1">
    <citation type="journal article" date="2019" name="Nat. Ecol. Evol.">
        <title>Megaphylogeny resolves global patterns of mushroom evolution.</title>
        <authorList>
            <person name="Varga T."/>
            <person name="Krizsan K."/>
            <person name="Foldi C."/>
            <person name="Dima B."/>
            <person name="Sanchez-Garcia M."/>
            <person name="Sanchez-Ramirez S."/>
            <person name="Szollosi G.J."/>
            <person name="Szarkandi J.G."/>
            <person name="Papp V."/>
            <person name="Albert L."/>
            <person name="Andreopoulos W."/>
            <person name="Angelini C."/>
            <person name="Antonin V."/>
            <person name="Barry K.W."/>
            <person name="Bougher N.L."/>
            <person name="Buchanan P."/>
            <person name="Buyck B."/>
            <person name="Bense V."/>
            <person name="Catcheside P."/>
            <person name="Chovatia M."/>
            <person name="Cooper J."/>
            <person name="Damon W."/>
            <person name="Desjardin D."/>
            <person name="Finy P."/>
            <person name="Geml J."/>
            <person name="Haridas S."/>
            <person name="Hughes K."/>
            <person name="Justo A."/>
            <person name="Karasinski D."/>
            <person name="Kautmanova I."/>
            <person name="Kiss B."/>
            <person name="Kocsube S."/>
            <person name="Kotiranta H."/>
            <person name="LaButti K.M."/>
            <person name="Lechner B.E."/>
            <person name="Liimatainen K."/>
            <person name="Lipzen A."/>
            <person name="Lukacs Z."/>
            <person name="Mihaltcheva S."/>
            <person name="Morgado L.N."/>
            <person name="Niskanen T."/>
            <person name="Noordeloos M.E."/>
            <person name="Ohm R.A."/>
            <person name="Ortiz-Santana B."/>
            <person name="Ovrebo C."/>
            <person name="Racz N."/>
            <person name="Riley R."/>
            <person name="Savchenko A."/>
            <person name="Shiryaev A."/>
            <person name="Soop K."/>
            <person name="Spirin V."/>
            <person name="Szebenyi C."/>
            <person name="Tomsovsky M."/>
            <person name="Tulloss R.E."/>
            <person name="Uehling J."/>
            <person name="Grigoriev I.V."/>
            <person name="Vagvolgyi C."/>
            <person name="Papp T."/>
            <person name="Martin F.M."/>
            <person name="Miettinen O."/>
            <person name="Hibbett D.S."/>
            <person name="Nagy L.G."/>
        </authorList>
    </citation>
    <scope>NUCLEOTIDE SEQUENCE [LARGE SCALE GENOMIC DNA]</scope>
    <source>
        <strain evidence="3 4">CBS 121175</strain>
    </source>
</reference>
<dbReference type="Pfam" id="PF12937">
    <property type="entry name" value="F-box-like"/>
    <property type="match status" value="1"/>
</dbReference>
<dbReference type="Proteomes" id="UP000307440">
    <property type="component" value="Unassembled WGS sequence"/>
</dbReference>
<evidence type="ECO:0000256" key="1">
    <source>
        <dbReference type="SAM" id="MobiDB-lite"/>
    </source>
</evidence>
<dbReference type="STRING" id="230819.A0A5C3KMK4"/>
<dbReference type="Gene3D" id="3.80.10.10">
    <property type="entry name" value="Ribonuclease Inhibitor"/>
    <property type="match status" value="1"/>
</dbReference>
<gene>
    <name evidence="3" type="ORF">FA15DRAFT_645343</name>
</gene>
<dbReference type="PANTHER" id="PTHR38926:SF5">
    <property type="entry name" value="F-BOX AND LEUCINE-RICH REPEAT PROTEIN 6"/>
    <property type="match status" value="1"/>
</dbReference>
<dbReference type="OrthoDB" id="3156934at2759"/>
<dbReference type="InterPro" id="IPR001810">
    <property type="entry name" value="F-box_dom"/>
</dbReference>
<dbReference type="InterPro" id="IPR032675">
    <property type="entry name" value="LRR_dom_sf"/>
</dbReference>